<dbReference type="EMBL" id="BAABDF010000003">
    <property type="protein sequence ID" value="GAA3859018.1"/>
    <property type="molecule type" value="Genomic_DNA"/>
</dbReference>
<name>A0ABP7JYE6_9RHOB</name>
<dbReference type="Pfam" id="PF00700">
    <property type="entry name" value="Flagellin_C"/>
    <property type="match status" value="1"/>
</dbReference>
<sequence>MSSILTNNGAMVALQTLKSINSNLADVQSQISTGKSISSAKDNASVWAISKVMESDVKGFQGISDSLALGQSSLAVAAGASETVTDLLTDIKGKIVAAQESNVDRDKIQTDIEALTSQIKSVVGAAQFNGLNLVQGTDDVNILSSLDRSSDGTVSASDITVRRQDLSASAGTNGVGTSGSTNLSGQMLDAASGSTYPGATLSATGNSATIEFNATGGLDTGESYSVTVAGQTVSYTATADDTTDATVRTALLSQLSALDLEDVTFTAGTDTDQIDITSTRSFEALDIATNASGDDAAYIQTINGVATGNTTTVSGSVDQRAEEIFFDADLSPKEGNSYQASFDGTAYFYTAGQGETFADVARGLKTAIDAAELDGVTAQVAIDSTTGQASLKIDNSGSDIALATAAGSGGTASGGLFGLDNIDVTTNQGADDALANIETLINNSINAAAEFGSAQGRIDTQSDFISKLTDSLKSGIGAMVDADMEEASAKLQALQVQQQLGVQSLSIANQAPQSILSLFR</sequence>
<dbReference type="SUPFAM" id="SSF64518">
    <property type="entry name" value="Phase 1 flagellin"/>
    <property type="match status" value="1"/>
</dbReference>
<comment type="caution">
    <text evidence="6">The sequence shown here is derived from an EMBL/GenBank/DDBJ whole genome shotgun (WGS) entry which is preliminary data.</text>
</comment>
<evidence type="ECO:0000256" key="3">
    <source>
        <dbReference type="RuleBase" id="RU362073"/>
    </source>
</evidence>
<evidence type="ECO:0000256" key="2">
    <source>
        <dbReference type="ARBA" id="ARBA00023143"/>
    </source>
</evidence>
<keyword evidence="3" id="KW-0964">Secreted</keyword>
<dbReference type="InterPro" id="IPR001029">
    <property type="entry name" value="Flagellin_N"/>
</dbReference>
<keyword evidence="2 3" id="KW-0975">Bacterial flagellum</keyword>
<evidence type="ECO:0000259" key="5">
    <source>
        <dbReference type="Pfam" id="PF00700"/>
    </source>
</evidence>
<protein>
    <recommendedName>
        <fullName evidence="3">Flagellin</fullName>
    </recommendedName>
</protein>
<organism evidence="6 7">
    <name type="scientific">Celeribacter arenosi</name>
    <dbReference type="NCBI Taxonomy" id="792649"/>
    <lineage>
        <taxon>Bacteria</taxon>
        <taxon>Pseudomonadati</taxon>
        <taxon>Pseudomonadota</taxon>
        <taxon>Alphaproteobacteria</taxon>
        <taxon>Rhodobacterales</taxon>
        <taxon>Roseobacteraceae</taxon>
        <taxon>Celeribacter</taxon>
    </lineage>
</organism>
<dbReference type="PANTHER" id="PTHR42792:SF2">
    <property type="entry name" value="FLAGELLIN"/>
    <property type="match status" value="1"/>
</dbReference>
<comment type="subcellular location">
    <subcellularLocation>
        <location evidence="3">Secreted</location>
    </subcellularLocation>
    <subcellularLocation>
        <location evidence="3">Bacterial flagellum</location>
    </subcellularLocation>
</comment>
<feature type="domain" description="Flagellin N-terminal" evidence="4">
    <location>
        <begin position="4"/>
        <end position="137"/>
    </location>
</feature>
<dbReference type="InterPro" id="IPR046358">
    <property type="entry name" value="Flagellin_C"/>
</dbReference>
<evidence type="ECO:0000259" key="4">
    <source>
        <dbReference type="Pfam" id="PF00669"/>
    </source>
</evidence>
<comment type="function">
    <text evidence="3">Flagellin is the subunit protein which polymerizes to form the filaments of bacterial flagella.</text>
</comment>
<dbReference type="Gene3D" id="3.30.70.2120">
    <property type="match status" value="1"/>
</dbReference>
<dbReference type="Pfam" id="PF00669">
    <property type="entry name" value="Flagellin_N"/>
    <property type="match status" value="1"/>
</dbReference>
<reference evidence="7" key="1">
    <citation type="journal article" date="2019" name="Int. J. Syst. Evol. Microbiol.">
        <title>The Global Catalogue of Microorganisms (GCM) 10K type strain sequencing project: providing services to taxonomists for standard genome sequencing and annotation.</title>
        <authorList>
            <consortium name="The Broad Institute Genomics Platform"/>
            <consortium name="The Broad Institute Genome Sequencing Center for Infectious Disease"/>
            <person name="Wu L."/>
            <person name="Ma J."/>
        </authorList>
    </citation>
    <scope>NUCLEOTIDE SEQUENCE [LARGE SCALE GENOMIC DNA]</scope>
    <source>
        <strain evidence="7">JCM 17190</strain>
    </source>
</reference>
<dbReference type="RefSeq" id="WP_344843612.1">
    <property type="nucleotide sequence ID" value="NZ_BAABDF010000003.1"/>
</dbReference>
<keyword evidence="7" id="KW-1185">Reference proteome</keyword>
<evidence type="ECO:0000313" key="7">
    <source>
        <dbReference type="Proteomes" id="UP001399917"/>
    </source>
</evidence>
<proteinExistence type="inferred from homology"/>
<gene>
    <name evidence="6" type="ORF">GCM10022404_07310</name>
</gene>
<dbReference type="PRINTS" id="PR00207">
    <property type="entry name" value="FLAGELLIN"/>
</dbReference>
<evidence type="ECO:0000256" key="1">
    <source>
        <dbReference type="ARBA" id="ARBA00005709"/>
    </source>
</evidence>
<dbReference type="InterPro" id="IPR001492">
    <property type="entry name" value="Flagellin"/>
</dbReference>
<accession>A0ABP7JYE6</accession>
<evidence type="ECO:0000313" key="6">
    <source>
        <dbReference type="EMBL" id="GAA3859018.1"/>
    </source>
</evidence>
<dbReference type="Proteomes" id="UP001399917">
    <property type="component" value="Unassembled WGS sequence"/>
</dbReference>
<feature type="domain" description="Flagellin C-terminal" evidence="5">
    <location>
        <begin position="435"/>
        <end position="519"/>
    </location>
</feature>
<comment type="similarity">
    <text evidence="1 3">Belongs to the bacterial flagellin family.</text>
</comment>
<dbReference type="PANTHER" id="PTHR42792">
    <property type="entry name" value="FLAGELLIN"/>
    <property type="match status" value="1"/>
</dbReference>
<dbReference type="Gene3D" id="1.20.1330.10">
    <property type="entry name" value="f41 fragment of flagellin, N-terminal domain"/>
    <property type="match status" value="2"/>
</dbReference>